<dbReference type="Pfam" id="PF04082">
    <property type="entry name" value="Fungal_trans"/>
    <property type="match status" value="1"/>
</dbReference>
<accession>A0ABR1QIN3</accession>
<keyword evidence="3" id="KW-0539">Nucleus</keyword>
<dbReference type="InterPro" id="IPR001138">
    <property type="entry name" value="Zn2Cys6_DnaBD"/>
</dbReference>
<keyword evidence="5" id="KW-1133">Transmembrane helix</keyword>
<dbReference type="SUPFAM" id="SSF57701">
    <property type="entry name" value="Zn2/Cys6 DNA-binding domain"/>
    <property type="match status" value="1"/>
</dbReference>
<dbReference type="InterPro" id="IPR050613">
    <property type="entry name" value="Sec_Metabolite_Reg"/>
</dbReference>
<feature type="compositionally biased region" description="Pro residues" evidence="4">
    <location>
        <begin position="680"/>
        <end position="695"/>
    </location>
</feature>
<dbReference type="Pfam" id="PF00172">
    <property type="entry name" value="Zn_clus"/>
    <property type="match status" value="1"/>
</dbReference>
<dbReference type="PROSITE" id="PS50048">
    <property type="entry name" value="ZN2_CY6_FUNGAL_2"/>
    <property type="match status" value="1"/>
</dbReference>
<dbReference type="GeneID" id="92075107"/>
<evidence type="ECO:0000256" key="3">
    <source>
        <dbReference type="ARBA" id="ARBA00023242"/>
    </source>
</evidence>
<dbReference type="EMBL" id="JAQQWE010000004">
    <property type="protein sequence ID" value="KAK7956601.1"/>
    <property type="molecule type" value="Genomic_DNA"/>
</dbReference>
<comment type="caution">
    <text evidence="7">The sequence shown here is derived from an EMBL/GenBank/DDBJ whole genome shotgun (WGS) entry which is preliminary data.</text>
</comment>
<keyword evidence="2" id="KW-0479">Metal-binding</keyword>
<dbReference type="PANTHER" id="PTHR31001">
    <property type="entry name" value="UNCHARACTERIZED TRANSCRIPTIONAL REGULATORY PROTEIN"/>
    <property type="match status" value="1"/>
</dbReference>
<keyword evidence="5" id="KW-0812">Transmembrane</keyword>
<evidence type="ECO:0000256" key="4">
    <source>
        <dbReference type="SAM" id="MobiDB-lite"/>
    </source>
</evidence>
<comment type="subcellular location">
    <subcellularLocation>
        <location evidence="1">Nucleus</location>
    </subcellularLocation>
</comment>
<evidence type="ECO:0000313" key="7">
    <source>
        <dbReference type="EMBL" id="KAK7956601.1"/>
    </source>
</evidence>
<reference evidence="7 8" key="1">
    <citation type="submission" date="2023-01" db="EMBL/GenBank/DDBJ databases">
        <title>Analysis of 21 Apiospora genomes using comparative genomics revels a genus with tremendous synthesis potential of carbohydrate active enzymes and secondary metabolites.</title>
        <authorList>
            <person name="Sorensen T."/>
        </authorList>
    </citation>
    <scope>NUCLEOTIDE SEQUENCE [LARGE SCALE GENOMIC DNA]</scope>
    <source>
        <strain evidence="7 8">CBS 24483</strain>
    </source>
</reference>
<sequence length="1044" mass="117349">MSDTADSTLGDGDSYRQTTPSGPSAPRQAQPISDMNATMKVTRGHSCILCQQRKVRCDKSKPCSNCVKAGVECRVVPPQPPRRRKKRVPERDLVDRLRKYEAMLTQHGIEFEGLGPDVKILDPGTVQEGDELDSEFIKVRESPARSDPDLISSPGETPHIPSVLIPDSRTFKWFPFQKEFRAVEEEEEVHRESSDEDDVGTTINTAYDKMFDNADGFPFVVGASSRSITDQHPSAIHIFQLWQVYLTNVSSLLKMTHTPTLQGRIIEASANLGKTSKSLEALMFAIYLMAVTSLQEDEVLEMFNEERAVLLKKYYMACQQALLNASFMRNPDLTILQAYTLYLFGIRPFIDPRSLFCLTGIGIRLAWRMGLHRDGQQFHLSPFEVEERRRLWWTLAGFDRRIGEITGSTLTAISTGGDCKLPLNINDADLHLHAKDSPTPHTGATEMIFSLTRLEFSKAPGTDKMKPVISEPAQSVANLADHRLSSYLERLSTHMEDTYLKYCDPKVPLHYFTLMMTRVSMCKLKVLAGFFKTAMQTPAPLSPFESKALFIEAIKLLEYDSTIHANDTLKGYFWFSALHFPFPAYICLVKDLRTRTTGELCERAWAAIFENHERRQLLRQMRSPMQLAFSPLFVKAWDAREAAESQLGRTLAPPASDHSHATDCRSDGIPGQKQIAGAPSAPPPPVASQPPPPSMFPNGPDLWSNIHGPSMGGRGHYPPEFNEVNLGGEFDWQAFLSQFSNSYIPPQEMAIPVAPPDPTTQEKTRKKARTAFSVVKRNIDIYPRRSLCEPRQFSLRNNHTTFIKPVKLPEAGARRFNKVTINMPFELPAEVPADWANTSNGQETADTMDYNSSLEDQLSNNEVDDDIIRATESQSNCDNADGHLPTITAFYPIPTPPFLGRDRLDVKTRATQGHPSVLPSRDGFDEVATRSRGYEDYTPFEDFHSRIPDDELEELISREDLELGLAMPHVLDLPRRYGTVAHEDFDIDFETPRRRVCHSQQKPPGLKDVCFAVLPCVFVMLTGFLVCLLGYLYGGLPQGHIMGV</sequence>
<dbReference type="InterPro" id="IPR036864">
    <property type="entry name" value="Zn2-C6_fun-type_DNA-bd_sf"/>
</dbReference>
<organism evidence="7 8">
    <name type="scientific">Apiospora aurea</name>
    <dbReference type="NCBI Taxonomy" id="335848"/>
    <lineage>
        <taxon>Eukaryota</taxon>
        <taxon>Fungi</taxon>
        <taxon>Dikarya</taxon>
        <taxon>Ascomycota</taxon>
        <taxon>Pezizomycotina</taxon>
        <taxon>Sordariomycetes</taxon>
        <taxon>Xylariomycetidae</taxon>
        <taxon>Amphisphaeriales</taxon>
        <taxon>Apiosporaceae</taxon>
        <taxon>Apiospora</taxon>
    </lineage>
</organism>
<dbReference type="CDD" id="cd00067">
    <property type="entry name" value="GAL4"/>
    <property type="match status" value="1"/>
</dbReference>
<keyword evidence="5" id="KW-0472">Membrane</keyword>
<gene>
    <name evidence="7" type="ORF">PG986_005823</name>
</gene>
<proteinExistence type="predicted"/>
<evidence type="ECO:0000259" key="6">
    <source>
        <dbReference type="PROSITE" id="PS50048"/>
    </source>
</evidence>
<feature type="region of interest" description="Disordered" evidence="4">
    <location>
        <begin position="645"/>
        <end position="711"/>
    </location>
</feature>
<feature type="region of interest" description="Disordered" evidence="4">
    <location>
        <begin position="1"/>
        <end position="33"/>
    </location>
</feature>
<protein>
    <submittedName>
        <fullName evidence="7">Aurofusarin cluster transcription factor aurR2</fullName>
    </submittedName>
</protein>
<feature type="compositionally biased region" description="Basic and acidic residues" evidence="4">
    <location>
        <begin position="657"/>
        <end position="666"/>
    </location>
</feature>
<dbReference type="SMART" id="SM00066">
    <property type="entry name" value="GAL4"/>
    <property type="match status" value="1"/>
</dbReference>
<dbReference type="PANTHER" id="PTHR31001:SF45">
    <property type="entry name" value="ZN(II)2CYS6 TRANSCRIPTION FACTOR (EUROFUNG)"/>
    <property type="match status" value="1"/>
</dbReference>
<dbReference type="Proteomes" id="UP001391051">
    <property type="component" value="Unassembled WGS sequence"/>
</dbReference>
<dbReference type="CDD" id="cd12148">
    <property type="entry name" value="fungal_TF_MHR"/>
    <property type="match status" value="1"/>
</dbReference>
<name>A0ABR1QIN3_9PEZI</name>
<keyword evidence="8" id="KW-1185">Reference proteome</keyword>
<feature type="transmembrane region" description="Helical" evidence="5">
    <location>
        <begin position="1011"/>
        <end position="1033"/>
    </location>
</feature>
<evidence type="ECO:0000256" key="5">
    <source>
        <dbReference type="SAM" id="Phobius"/>
    </source>
</evidence>
<feature type="domain" description="Zn(2)-C6 fungal-type" evidence="6">
    <location>
        <begin position="46"/>
        <end position="75"/>
    </location>
</feature>
<dbReference type="InterPro" id="IPR007219">
    <property type="entry name" value="XnlR_reg_dom"/>
</dbReference>
<evidence type="ECO:0000256" key="2">
    <source>
        <dbReference type="ARBA" id="ARBA00022723"/>
    </source>
</evidence>
<evidence type="ECO:0000313" key="8">
    <source>
        <dbReference type="Proteomes" id="UP001391051"/>
    </source>
</evidence>
<evidence type="ECO:0000256" key="1">
    <source>
        <dbReference type="ARBA" id="ARBA00004123"/>
    </source>
</evidence>
<dbReference type="Gene3D" id="4.10.240.10">
    <property type="entry name" value="Zn(2)-C6 fungal-type DNA-binding domain"/>
    <property type="match status" value="1"/>
</dbReference>
<dbReference type="RefSeq" id="XP_066701907.1">
    <property type="nucleotide sequence ID" value="XM_066842045.1"/>
</dbReference>